<dbReference type="CDD" id="cd03109">
    <property type="entry name" value="DTBS"/>
    <property type="match status" value="1"/>
</dbReference>
<dbReference type="SUPFAM" id="SSF52540">
    <property type="entry name" value="P-loop containing nucleoside triphosphate hydrolases"/>
    <property type="match status" value="1"/>
</dbReference>
<dbReference type="OrthoDB" id="9769095at2"/>
<proteinExistence type="predicted"/>
<dbReference type="HOGENOM" id="CLU_040984_0_0_3"/>
<evidence type="ECO:0000259" key="1">
    <source>
        <dbReference type="Pfam" id="PF07085"/>
    </source>
</evidence>
<dbReference type="STRING" id="395961.Cyan7425_0427"/>
<dbReference type="AlphaFoldDB" id="B8HT22"/>
<dbReference type="PANTHER" id="PTHR43356:SF2">
    <property type="entry name" value="PHOSPHATE ACETYLTRANSFERASE"/>
    <property type="match status" value="1"/>
</dbReference>
<accession>B8HT22</accession>
<reference evidence="2" key="1">
    <citation type="submission" date="2009-01" db="EMBL/GenBank/DDBJ databases">
        <title>Complete sequence of chromosome Cyanothece sp. PCC 7425.</title>
        <authorList>
            <consortium name="US DOE Joint Genome Institute"/>
            <person name="Lucas S."/>
            <person name="Copeland A."/>
            <person name="Lapidus A."/>
            <person name="Glavina del Rio T."/>
            <person name="Dalin E."/>
            <person name="Tice H."/>
            <person name="Bruce D."/>
            <person name="Goodwin L."/>
            <person name="Pitluck S."/>
            <person name="Sims D."/>
            <person name="Meineke L."/>
            <person name="Brettin T."/>
            <person name="Detter J.C."/>
            <person name="Han C."/>
            <person name="Larimer F."/>
            <person name="Land M."/>
            <person name="Hauser L."/>
            <person name="Kyrpides N."/>
            <person name="Ovchinnikova G."/>
            <person name="Liberton M."/>
            <person name="Stoeckel J."/>
            <person name="Banerjee A."/>
            <person name="Singh A."/>
            <person name="Page L."/>
            <person name="Sato H."/>
            <person name="Zhao L."/>
            <person name="Sherman L."/>
            <person name="Pakrasi H."/>
            <person name="Richardson P."/>
        </authorList>
    </citation>
    <scope>NUCLEOTIDE SEQUENCE</scope>
    <source>
        <strain evidence="2">PCC 7425</strain>
    </source>
</reference>
<dbReference type="eggNOG" id="COG0857">
    <property type="taxonomic scope" value="Bacteria"/>
</dbReference>
<feature type="domain" description="DRTGG" evidence="1">
    <location>
        <begin position="215"/>
        <end position="320"/>
    </location>
</feature>
<dbReference type="Gene3D" id="3.40.50.300">
    <property type="entry name" value="P-loop containing nucleotide triphosphate hydrolases"/>
    <property type="match status" value="1"/>
</dbReference>
<dbReference type="KEGG" id="cyn:Cyan7425_0427"/>
<dbReference type="EMBL" id="CP001344">
    <property type="protein sequence ID" value="ACL42819.1"/>
    <property type="molecule type" value="Genomic_DNA"/>
</dbReference>
<dbReference type="Gene3D" id="3.40.1390.20">
    <property type="entry name" value="HprK N-terminal domain-like"/>
    <property type="match status" value="1"/>
</dbReference>
<dbReference type="InterPro" id="IPR010766">
    <property type="entry name" value="DRTGG"/>
</dbReference>
<evidence type="ECO:0000313" key="2">
    <source>
        <dbReference type="EMBL" id="ACL42819.1"/>
    </source>
</evidence>
<dbReference type="Pfam" id="PF07085">
    <property type="entry name" value="DRTGG"/>
    <property type="match status" value="1"/>
</dbReference>
<dbReference type="Pfam" id="PF13500">
    <property type="entry name" value="AAA_26"/>
    <property type="match status" value="1"/>
</dbReference>
<dbReference type="SUPFAM" id="SSF75138">
    <property type="entry name" value="HprK N-terminal domain-like"/>
    <property type="match status" value="1"/>
</dbReference>
<organism evidence="2">
    <name type="scientific">Cyanothece sp. (strain PCC 7425 / ATCC 29141)</name>
    <dbReference type="NCBI Taxonomy" id="395961"/>
    <lineage>
        <taxon>Bacteria</taxon>
        <taxon>Bacillati</taxon>
        <taxon>Cyanobacteriota</taxon>
        <taxon>Cyanophyceae</taxon>
        <taxon>Gomontiellales</taxon>
        <taxon>Cyanothecaceae</taxon>
        <taxon>Cyanothece</taxon>
    </lineage>
</organism>
<gene>
    <name evidence="2" type="ordered locus">Cyan7425_0427</name>
</gene>
<sequence>MPKSVKHLLIGSIESYSGKSATILGLAQQLQTCGLKIAYGKPLGTCLSEQQDNLDEDVRFIRQILNLAPHHLRPTLLSLDPATIQARLTGQDQTNYQQKLLEYHQHQEGDLVLLEGPGSLAEGRLFELSLLQVADLLDAGILLIARYTSPLIVESLLLAREQLGHRLTGVLINDVPPEQLAEVTTIVTPFLEARQIPVLGSLPRSQLLRSVSVAELVRQLQAEVLCRPDRLDLMVEELRIGAMNVNSALKYFRKANNMAVVTGGDRTDIQLAALETSTHCLILTGHIAPNPTIINRAEDLEIPILSVDLDTLTTVEIVDRAFGQVRLNETIKVECMQQLIAKHLDLDRLLAGLGLAAAVSVS</sequence>
<dbReference type="InterPro" id="IPR027417">
    <property type="entry name" value="P-loop_NTPase"/>
</dbReference>
<dbReference type="InterPro" id="IPR028979">
    <property type="entry name" value="Ser_kin/Pase_Hpr-like_N_sf"/>
</dbReference>
<dbReference type="InterPro" id="IPR050500">
    <property type="entry name" value="Phos_Acetyltrans/Butyryltrans"/>
</dbReference>
<dbReference type="PANTHER" id="PTHR43356">
    <property type="entry name" value="PHOSPHATE ACETYLTRANSFERASE"/>
    <property type="match status" value="1"/>
</dbReference>
<protein>
    <submittedName>
        <fullName evidence="2">DRTGG domain protein</fullName>
    </submittedName>
</protein>
<name>B8HT22_CYAP4</name>